<keyword evidence="7 9" id="KW-0472">Membrane</keyword>
<evidence type="ECO:0000256" key="1">
    <source>
        <dbReference type="ARBA" id="ARBA00004141"/>
    </source>
</evidence>
<feature type="compositionally biased region" description="Polar residues" evidence="8">
    <location>
        <begin position="945"/>
        <end position="962"/>
    </location>
</feature>
<dbReference type="GO" id="GO:0051213">
    <property type="term" value="F:dioxygenase activity"/>
    <property type="evidence" value="ECO:0007669"/>
    <property type="project" value="UniProtKB-KW"/>
</dbReference>
<evidence type="ECO:0000256" key="4">
    <source>
        <dbReference type="ARBA" id="ARBA00022964"/>
    </source>
</evidence>
<feature type="compositionally biased region" description="Basic residues" evidence="8">
    <location>
        <begin position="1652"/>
        <end position="1662"/>
    </location>
</feature>
<feature type="transmembrane region" description="Helical" evidence="9">
    <location>
        <begin position="407"/>
        <end position="428"/>
    </location>
</feature>
<dbReference type="PANTHER" id="PTHR46332">
    <property type="entry name" value="ASPARTATE BETA-HYDROXYLASE DOMAIN-CONTAINING PROTEIN 2"/>
    <property type="match status" value="1"/>
</dbReference>
<feature type="domain" description="Aspartyl/asparaginy/proline hydroxylase" evidence="11">
    <location>
        <begin position="129"/>
        <end position="290"/>
    </location>
</feature>
<feature type="transmembrane region" description="Helical" evidence="9">
    <location>
        <begin position="372"/>
        <end position="395"/>
    </location>
</feature>
<dbReference type="SUPFAM" id="SSF51197">
    <property type="entry name" value="Clavaminate synthase-like"/>
    <property type="match status" value="1"/>
</dbReference>
<feature type="region of interest" description="Disordered" evidence="8">
    <location>
        <begin position="762"/>
        <end position="792"/>
    </location>
</feature>
<keyword evidence="6" id="KW-0560">Oxidoreductase</keyword>
<dbReference type="PANTHER" id="PTHR46332:SF5">
    <property type="entry name" value="ASPARTATE BETA-HYDROXYLASE DOMAIN CONTAINING 2"/>
    <property type="match status" value="1"/>
</dbReference>
<evidence type="ECO:0000256" key="9">
    <source>
        <dbReference type="SAM" id="Phobius"/>
    </source>
</evidence>
<comment type="subcellular location">
    <subcellularLocation>
        <location evidence="1">Membrane</location>
        <topology evidence="1">Multi-pass membrane protein</topology>
    </subcellularLocation>
</comment>
<evidence type="ECO:0000256" key="3">
    <source>
        <dbReference type="ARBA" id="ARBA00022692"/>
    </source>
</evidence>
<feature type="region of interest" description="Disordered" evidence="8">
    <location>
        <begin position="1634"/>
        <end position="1682"/>
    </location>
</feature>
<dbReference type="Gene3D" id="2.60.120.330">
    <property type="entry name" value="B-lactam Antibiotic, Isopenicillin N Synthase, Chain"/>
    <property type="match status" value="1"/>
</dbReference>
<keyword evidence="3 9" id="KW-0812">Transmembrane</keyword>
<evidence type="ECO:0000256" key="6">
    <source>
        <dbReference type="ARBA" id="ARBA00023002"/>
    </source>
</evidence>
<evidence type="ECO:0000259" key="11">
    <source>
        <dbReference type="Pfam" id="PF05118"/>
    </source>
</evidence>
<proteinExistence type="inferred from homology"/>
<dbReference type="PROSITE" id="PS50216">
    <property type="entry name" value="DHHC"/>
    <property type="match status" value="1"/>
</dbReference>
<feature type="domain" description="Palmitoyltransferase DHHC" evidence="10">
    <location>
        <begin position="327"/>
        <end position="448"/>
    </location>
</feature>
<dbReference type="OrthoDB" id="415513at2759"/>
<accession>A0A1Q9CS20</accession>
<dbReference type="GO" id="GO:0016409">
    <property type="term" value="F:palmitoyltransferase activity"/>
    <property type="evidence" value="ECO:0007669"/>
    <property type="project" value="InterPro"/>
</dbReference>
<dbReference type="InterPro" id="IPR007803">
    <property type="entry name" value="Asp/Arg/Pro-Hydrxlase"/>
</dbReference>
<comment type="caution">
    <text evidence="12">The sequence shown here is derived from an EMBL/GenBank/DDBJ whole genome shotgun (WGS) entry which is preliminary data.</text>
</comment>
<evidence type="ECO:0000256" key="8">
    <source>
        <dbReference type="SAM" id="MobiDB-lite"/>
    </source>
</evidence>
<keyword evidence="4" id="KW-0223">Dioxygenase</keyword>
<evidence type="ECO:0000313" key="12">
    <source>
        <dbReference type="EMBL" id="OLP85710.1"/>
    </source>
</evidence>
<dbReference type="Proteomes" id="UP000186817">
    <property type="component" value="Unassembled WGS sequence"/>
</dbReference>
<organism evidence="12 13">
    <name type="scientific">Symbiodinium microadriaticum</name>
    <name type="common">Dinoflagellate</name>
    <name type="synonym">Zooxanthella microadriatica</name>
    <dbReference type="NCBI Taxonomy" id="2951"/>
    <lineage>
        <taxon>Eukaryota</taxon>
        <taxon>Sar</taxon>
        <taxon>Alveolata</taxon>
        <taxon>Dinophyceae</taxon>
        <taxon>Suessiales</taxon>
        <taxon>Symbiodiniaceae</taxon>
        <taxon>Symbiodinium</taxon>
    </lineage>
</organism>
<name>A0A1Q9CS20_SYMMI</name>
<evidence type="ECO:0000256" key="5">
    <source>
        <dbReference type="ARBA" id="ARBA00022989"/>
    </source>
</evidence>
<evidence type="ECO:0000259" key="10">
    <source>
        <dbReference type="Pfam" id="PF01529"/>
    </source>
</evidence>
<feature type="region of interest" description="Disordered" evidence="8">
    <location>
        <begin position="939"/>
        <end position="968"/>
    </location>
</feature>
<feature type="compositionally biased region" description="Low complexity" evidence="8">
    <location>
        <begin position="764"/>
        <end position="783"/>
    </location>
</feature>
<dbReference type="InterPro" id="IPR027443">
    <property type="entry name" value="IPNS-like_sf"/>
</dbReference>
<gene>
    <name evidence="12" type="primary">ASPH</name>
    <name evidence="12" type="ORF">AK812_SmicGene33264</name>
</gene>
<evidence type="ECO:0000256" key="7">
    <source>
        <dbReference type="ARBA" id="ARBA00023136"/>
    </source>
</evidence>
<dbReference type="InterPro" id="IPR001594">
    <property type="entry name" value="Palmitoyltrfase_DHHC"/>
</dbReference>
<dbReference type="EMBL" id="LSRX01000960">
    <property type="protein sequence ID" value="OLP85710.1"/>
    <property type="molecule type" value="Genomic_DNA"/>
</dbReference>
<reference evidence="12 13" key="1">
    <citation type="submission" date="2016-02" db="EMBL/GenBank/DDBJ databases">
        <title>Genome analysis of coral dinoflagellate symbionts highlights evolutionary adaptations to a symbiotic lifestyle.</title>
        <authorList>
            <person name="Aranda M."/>
            <person name="Li Y."/>
            <person name="Liew Y.J."/>
            <person name="Baumgarten S."/>
            <person name="Simakov O."/>
            <person name="Wilson M."/>
            <person name="Piel J."/>
            <person name="Ashoor H."/>
            <person name="Bougouffa S."/>
            <person name="Bajic V.B."/>
            <person name="Ryu T."/>
            <person name="Ravasi T."/>
            <person name="Bayer T."/>
            <person name="Micklem G."/>
            <person name="Kim H."/>
            <person name="Bhak J."/>
            <person name="Lajeunesse T.C."/>
            <person name="Voolstra C.R."/>
        </authorList>
    </citation>
    <scope>NUCLEOTIDE SEQUENCE [LARGE SCALE GENOMIC DNA]</scope>
    <source>
        <strain evidence="12 13">CCMP2467</strain>
    </source>
</reference>
<protein>
    <submittedName>
        <fullName evidence="12">Aspartyl/asparaginyl beta-hydroxylase</fullName>
    </submittedName>
</protein>
<evidence type="ECO:0000313" key="13">
    <source>
        <dbReference type="Proteomes" id="UP000186817"/>
    </source>
</evidence>
<dbReference type="InterPro" id="IPR051821">
    <property type="entry name" value="Asp/Asn_beta-hydroxylase"/>
</dbReference>
<keyword evidence="13" id="KW-1185">Reference proteome</keyword>
<comment type="similarity">
    <text evidence="2">Belongs to the aspartyl/asparaginyl beta-hydroxylase family.</text>
</comment>
<dbReference type="Pfam" id="PF05118">
    <property type="entry name" value="Asp_Arg_Hydrox"/>
    <property type="match status" value="1"/>
</dbReference>
<dbReference type="GO" id="GO:0016020">
    <property type="term" value="C:membrane"/>
    <property type="evidence" value="ECO:0007669"/>
    <property type="project" value="UniProtKB-SubCell"/>
</dbReference>
<sequence>MAWDLQAAHHGAHFLDVGLLGALGELWFFRSRTLDGRARSDSLHRARGYLSSALSHVTSEDAASVHVWLNRVLDAQGDLDACRAWADKCVSLQILWEDPYQRPGHFLRGLRSQPWYPSSQFELCRRLESAYDAIKAELLALSNVQNDWSRVGGRAVHDGGLIASGDWQEVILLGDSEQCFANRLRCPATSAVLSSRPEVAECARLGVGEALFSLLKPHTKLRTHCGPTNMRLTCHLGLIIPDGCHIIAGSGPPRIWKEGACTVFDDSYEHSVENRSDNNRIVLLVNFWHPDIDPNDWVRGPLERNVKRKRNRSPVSSMAFLFKRWGKKACVVCGRLRTRRCKHCRQCGRCVARFDHHCPWLGNCIGEGNLNVFLRFLASTLLSLLLAIGLAFEGLEAASLVLRGAELPLWYTAVSIMMVIDGILVLFVGCVFTRQVLLAAADLTEYEDSVEDGIHLCTILRRTSVRILLANSLKWFLPYKDARQDAKDPDLEAQLSQRGTDTAEKQAMWPFCVKLVSSGPAVLELLRKVNGLPPPLIPPAGYKVLQIVHVEDKSTLISRPDPSLKVVTARSSNPAGPERERACPVIVVTVRGGPTRLQLLTPLGTSVSLFQGAGLAPTPSGRSAILSSSPTLTAFCAPATLGGGRLRLRVHDSGKDGQLANLLDVAAPTPTSIFSTRPVGMEETVTTEATARSLQLQLQQEHFVLSGEIQKAMPVWTILRVAKDWGDPLYIVKLDVAKAFDSVSQLHMVELITREGAAPAAFSNKQSQNWQQQQQQQSWQGQGQKEDTGPPRVHNLQLFQESQLTTQGFPPEAPAIVYDKSMHVFSSAHSILQEIVGDISVEVEIHHDTEWDIFPEIGESIRHAGAEELCFSVGTCPNQGRWAVGIANGWKGRETAVKLALGFSLLADRSPDDLENFCKNYPEFRVMVAEAGLLPPRGPAKRSAFNASQGQQWQSSPKQNSWSASPAPASGGFPKFVWASLDNTAGLVQEGLPAEGLCVYHDKQFADLFKNGQYVLQEDMLGRGQRGPSQIPEDDDILWRSSTWSGETQIKPQLPEEIPGPLYTDAKCYGGRFTYAQWRKFVAQERQKGMQQDASGQTIEAGSKDFSWNTFIQFFRPEIWLLVLLHADAAALRAMASCCRGFQQITVPWRRRGTSSSTAELEKPEMPVVQLAARLRCGLPLAEELLHLPHQIQLPGTCRSWLDLLYQQENKGAWLCLVHAGGLGGVVEDVQVVEDFCQAVAVAERWSEKVPRPQHILIALLPSAQQHSTAEQSVCIRKAVKIIGLPLPVLTGAGEIELRSRWQAPEPPGKWRAYLPMLSLRHLEVALDVDGCVEIQNCILSGSGATAARPSGVCDSVLHVQKGVCLVADCEVRLKQGHAGFGVVVGPDPASFTAGVVKPHCMLKRVEVTHATTACICYMGGQLTMEDDCTLQDCEVGISACDQGSIAFIAGKLRMACRDGGRKFEQVSGGIVTTATNFQRHAWLIKSLMQPAARLCAVTYCRRNYAKVALELAVHVHHLSSLTYAVLGDVGSEVVFTHDPDWEIMPEMAEAIKQAGGEENCYAVASVPSAGIWAVGLAGGWKVRELACKLALSVALVASSGDFDRFGAYPDFVEFAQTAGTPGAMVEEPALKKPKVETPAPRRVLPQPGKKGGGHKGGKAQGKKGGPIVANRSSKALPRDTPVWVQLPQDQLAPEILQAFWLEA</sequence>
<evidence type="ECO:0000256" key="2">
    <source>
        <dbReference type="ARBA" id="ARBA00007730"/>
    </source>
</evidence>
<keyword evidence="5 9" id="KW-1133">Transmembrane helix</keyword>
<dbReference type="Pfam" id="PF01529">
    <property type="entry name" value="DHHC"/>
    <property type="match status" value="1"/>
</dbReference>